<dbReference type="AlphaFoldDB" id="A0A0J7N573"/>
<name>A0A0J7N573_LASNI</name>
<dbReference type="EMBL" id="LBMM01009848">
    <property type="protein sequence ID" value="KMQ87845.1"/>
    <property type="molecule type" value="Genomic_DNA"/>
</dbReference>
<protein>
    <submittedName>
        <fullName evidence="2">Uncharacterized protein</fullName>
    </submittedName>
</protein>
<feature type="region of interest" description="Disordered" evidence="1">
    <location>
        <begin position="17"/>
        <end position="103"/>
    </location>
</feature>
<organism evidence="2 3">
    <name type="scientific">Lasius niger</name>
    <name type="common">Black garden ant</name>
    <dbReference type="NCBI Taxonomy" id="67767"/>
    <lineage>
        <taxon>Eukaryota</taxon>
        <taxon>Metazoa</taxon>
        <taxon>Ecdysozoa</taxon>
        <taxon>Arthropoda</taxon>
        <taxon>Hexapoda</taxon>
        <taxon>Insecta</taxon>
        <taxon>Pterygota</taxon>
        <taxon>Neoptera</taxon>
        <taxon>Endopterygota</taxon>
        <taxon>Hymenoptera</taxon>
        <taxon>Apocrita</taxon>
        <taxon>Aculeata</taxon>
        <taxon>Formicoidea</taxon>
        <taxon>Formicidae</taxon>
        <taxon>Formicinae</taxon>
        <taxon>Lasius</taxon>
        <taxon>Lasius</taxon>
    </lineage>
</organism>
<reference evidence="2 3" key="1">
    <citation type="submission" date="2015-04" db="EMBL/GenBank/DDBJ databases">
        <title>Lasius niger genome sequencing.</title>
        <authorList>
            <person name="Konorov E.A."/>
            <person name="Nikitin M.A."/>
            <person name="Kirill M.V."/>
            <person name="Chang P."/>
        </authorList>
    </citation>
    <scope>NUCLEOTIDE SEQUENCE [LARGE SCALE GENOMIC DNA]</scope>
    <source>
        <tissue evidence="2">Whole</tissue>
    </source>
</reference>
<dbReference type="Proteomes" id="UP000036403">
    <property type="component" value="Unassembled WGS sequence"/>
</dbReference>
<evidence type="ECO:0000313" key="3">
    <source>
        <dbReference type="Proteomes" id="UP000036403"/>
    </source>
</evidence>
<keyword evidence="3" id="KW-1185">Reference proteome</keyword>
<evidence type="ECO:0000313" key="2">
    <source>
        <dbReference type="EMBL" id="KMQ87845.1"/>
    </source>
</evidence>
<feature type="compositionally biased region" description="Basic and acidic residues" evidence="1">
    <location>
        <begin position="31"/>
        <end position="57"/>
    </location>
</feature>
<dbReference type="PaxDb" id="67767-A0A0J7N573"/>
<sequence>MALLDDLEQELKILKQTRKQSTKEGQPNAKKTYETKITELPKGEDGDENKKVIRYQRDTTMNQKNNEKKSSKNQATKNHLATSSVKRDETVNEELSEEEESGT</sequence>
<gene>
    <name evidence="2" type="ORF">RF55_12774</name>
</gene>
<feature type="compositionally biased region" description="Acidic residues" evidence="1">
    <location>
        <begin position="91"/>
        <end position="103"/>
    </location>
</feature>
<comment type="caution">
    <text evidence="2">The sequence shown here is derived from an EMBL/GenBank/DDBJ whole genome shotgun (WGS) entry which is preliminary data.</text>
</comment>
<accession>A0A0J7N573</accession>
<evidence type="ECO:0000256" key="1">
    <source>
        <dbReference type="SAM" id="MobiDB-lite"/>
    </source>
</evidence>
<feature type="compositionally biased region" description="Polar residues" evidence="1">
    <location>
        <begin position="75"/>
        <end position="84"/>
    </location>
</feature>
<proteinExistence type="predicted"/>